<dbReference type="GO" id="GO:0015194">
    <property type="term" value="F:L-serine transmembrane transporter activity"/>
    <property type="evidence" value="ECO:0007669"/>
    <property type="project" value="TreeGrafter"/>
</dbReference>
<feature type="domain" description="Amino acid transporter transmembrane" evidence="10">
    <location>
        <begin position="10"/>
        <end position="149"/>
    </location>
</feature>
<evidence type="ECO:0000259" key="10">
    <source>
        <dbReference type="Pfam" id="PF01490"/>
    </source>
</evidence>
<accession>A0A146KCQ4</accession>
<dbReference type="PANTHER" id="PTHR22950">
    <property type="entry name" value="AMINO ACID TRANSPORTER"/>
    <property type="match status" value="1"/>
</dbReference>
<comment type="similarity">
    <text evidence="2">Belongs to the amino acid/polyamine transporter 2 family.</text>
</comment>
<evidence type="ECO:0000256" key="2">
    <source>
        <dbReference type="ARBA" id="ARBA00008066"/>
    </source>
</evidence>
<evidence type="ECO:0000256" key="3">
    <source>
        <dbReference type="ARBA" id="ARBA00022448"/>
    </source>
</evidence>
<feature type="transmembrane region" description="Helical" evidence="9">
    <location>
        <begin position="50"/>
        <end position="75"/>
    </location>
</feature>
<dbReference type="EMBL" id="GDID01002578">
    <property type="protein sequence ID" value="JAP94028.1"/>
    <property type="molecule type" value="Transcribed_RNA"/>
</dbReference>
<dbReference type="Pfam" id="PF01490">
    <property type="entry name" value="Aa_trans"/>
    <property type="match status" value="1"/>
</dbReference>
<keyword evidence="8 9" id="KW-0472">Membrane</keyword>
<evidence type="ECO:0000256" key="6">
    <source>
        <dbReference type="ARBA" id="ARBA00022970"/>
    </source>
</evidence>
<evidence type="ECO:0000313" key="11">
    <source>
        <dbReference type="EMBL" id="JAP94028.1"/>
    </source>
</evidence>
<keyword evidence="3" id="KW-0813">Transport</keyword>
<keyword evidence="4" id="KW-0926">Vacuole</keyword>
<evidence type="ECO:0000256" key="9">
    <source>
        <dbReference type="SAM" id="Phobius"/>
    </source>
</evidence>
<comment type="subcellular location">
    <subcellularLocation>
        <location evidence="1">Vacuole membrane</location>
        <topology evidence="1">Multi-pass membrane protein</topology>
    </subcellularLocation>
</comment>
<sequence length="155" mass="17538">GDFKADPSEAYSVSSQSLLTLPLIQSAFCCQYQIANIQKNLQKPQLMKKLLNSAFLIILGFYFLVGHFGYFTFTFTFSKNSNLLKIFATQVGNIWYIRAANVLMIFSIVAHFPLTAFGLRRTFESMIWKDQDAPTKWRMISCVVIMVIAGLIGSV</sequence>
<dbReference type="GO" id="GO:0061459">
    <property type="term" value="F:L-arginine transmembrane transporter activity"/>
    <property type="evidence" value="ECO:0007669"/>
    <property type="project" value="TreeGrafter"/>
</dbReference>
<gene>
    <name evidence="11" type="ORF">TPC1_13468</name>
</gene>
<evidence type="ECO:0000256" key="8">
    <source>
        <dbReference type="ARBA" id="ARBA00023136"/>
    </source>
</evidence>
<dbReference type="InterPro" id="IPR013057">
    <property type="entry name" value="AA_transpt_TM"/>
</dbReference>
<dbReference type="GO" id="GO:0015189">
    <property type="term" value="F:L-lysine transmembrane transporter activity"/>
    <property type="evidence" value="ECO:0007669"/>
    <property type="project" value="TreeGrafter"/>
</dbReference>
<dbReference type="GO" id="GO:0005774">
    <property type="term" value="C:vacuolar membrane"/>
    <property type="evidence" value="ECO:0007669"/>
    <property type="project" value="UniProtKB-SubCell"/>
</dbReference>
<dbReference type="AlphaFoldDB" id="A0A146KCQ4"/>
<dbReference type="PANTHER" id="PTHR22950:SF678">
    <property type="entry name" value="VACUOLAR AMINO ACID TRANSPORTER 5-RELATED"/>
    <property type="match status" value="1"/>
</dbReference>
<dbReference type="GO" id="GO:0005290">
    <property type="term" value="F:L-histidine transmembrane transporter activity"/>
    <property type="evidence" value="ECO:0007669"/>
    <property type="project" value="TreeGrafter"/>
</dbReference>
<protein>
    <submittedName>
        <fullName evidence="11">Amino acid transporter family protein</fullName>
    </submittedName>
</protein>
<evidence type="ECO:0000256" key="4">
    <source>
        <dbReference type="ARBA" id="ARBA00022554"/>
    </source>
</evidence>
<feature type="transmembrane region" description="Helical" evidence="9">
    <location>
        <begin position="137"/>
        <end position="154"/>
    </location>
</feature>
<proteinExistence type="inferred from homology"/>
<keyword evidence="7 9" id="KW-1133">Transmembrane helix</keyword>
<feature type="non-terminal residue" evidence="11">
    <location>
        <position position="155"/>
    </location>
</feature>
<evidence type="ECO:0000256" key="1">
    <source>
        <dbReference type="ARBA" id="ARBA00004128"/>
    </source>
</evidence>
<name>A0A146KCQ4_9EUKA</name>
<dbReference type="GO" id="GO:0005313">
    <property type="term" value="F:L-glutamate transmembrane transporter activity"/>
    <property type="evidence" value="ECO:0007669"/>
    <property type="project" value="TreeGrafter"/>
</dbReference>
<feature type="transmembrane region" description="Helical" evidence="9">
    <location>
        <begin position="95"/>
        <end position="117"/>
    </location>
</feature>
<dbReference type="GO" id="GO:0005302">
    <property type="term" value="F:L-tyrosine transmembrane transporter activity"/>
    <property type="evidence" value="ECO:0007669"/>
    <property type="project" value="TreeGrafter"/>
</dbReference>
<organism evidence="11">
    <name type="scientific">Trepomonas sp. PC1</name>
    <dbReference type="NCBI Taxonomy" id="1076344"/>
    <lineage>
        <taxon>Eukaryota</taxon>
        <taxon>Metamonada</taxon>
        <taxon>Diplomonadida</taxon>
        <taxon>Hexamitidae</taxon>
        <taxon>Hexamitinae</taxon>
        <taxon>Trepomonas</taxon>
    </lineage>
</organism>
<reference evidence="11" key="1">
    <citation type="submission" date="2015-07" db="EMBL/GenBank/DDBJ databases">
        <title>Adaptation to a free-living lifestyle via gene acquisitions in the diplomonad Trepomonas sp. PC1.</title>
        <authorList>
            <person name="Xu F."/>
            <person name="Jerlstrom-Hultqvist J."/>
            <person name="Kolisko M."/>
            <person name="Simpson A.G.B."/>
            <person name="Roger A.J."/>
            <person name="Svard S.G."/>
            <person name="Andersson J.O."/>
        </authorList>
    </citation>
    <scope>NUCLEOTIDE SEQUENCE</scope>
    <source>
        <strain evidence="11">PC1</strain>
    </source>
</reference>
<keyword evidence="6" id="KW-0029">Amino-acid transport</keyword>
<evidence type="ECO:0000256" key="7">
    <source>
        <dbReference type="ARBA" id="ARBA00022989"/>
    </source>
</evidence>
<keyword evidence="5 9" id="KW-0812">Transmembrane</keyword>
<evidence type="ECO:0000256" key="5">
    <source>
        <dbReference type="ARBA" id="ARBA00022692"/>
    </source>
</evidence>
<feature type="non-terminal residue" evidence="11">
    <location>
        <position position="1"/>
    </location>
</feature>